<evidence type="ECO:0000313" key="3">
    <source>
        <dbReference type="Proteomes" id="UP000299102"/>
    </source>
</evidence>
<dbReference type="EMBL" id="BGZK01001613">
    <property type="protein sequence ID" value="GBP83277.1"/>
    <property type="molecule type" value="Genomic_DNA"/>
</dbReference>
<sequence length="98" mass="10733">MRCDELRRRPTAGRGRGRPGAPLSFKVTLKLIDAVTDAGSCGGDIYEYAHTRAAEGERAYEPAPHAKFHPLRPDSPSVEPINMGERGLFKKTSIPLES</sequence>
<feature type="region of interest" description="Disordered" evidence="1">
    <location>
        <begin position="63"/>
        <end position="98"/>
    </location>
</feature>
<feature type="region of interest" description="Disordered" evidence="1">
    <location>
        <begin position="1"/>
        <end position="20"/>
    </location>
</feature>
<evidence type="ECO:0000256" key="1">
    <source>
        <dbReference type="SAM" id="MobiDB-lite"/>
    </source>
</evidence>
<accession>A0A4C1Z9F0</accession>
<name>A0A4C1Z9F0_EUMVA</name>
<evidence type="ECO:0000313" key="2">
    <source>
        <dbReference type="EMBL" id="GBP83277.1"/>
    </source>
</evidence>
<gene>
    <name evidence="2" type="ORF">EVAR_66013_1</name>
</gene>
<protein>
    <submittedName>
        <fullName evidence="2">Uncharacterized protein</fullName>
    </submittedName>
</protein>
<proteinExistence type="predicted"/>
<keyword evidence="3" id="KW-1185">Reference proteome</keyword>
<comment type="caution">
    <text evidence="2">The sequence shown here is derived from an EMBL/GenBank/DDBJ whole genome shotgun (WGS) entry which is preliminary data.</text>
</comment>
<organism evidence="2 3">
    <name type="scientific">Eumeta variegata</name>
    <name type="common">Bagworm moth</name>
    <name type="synonym">Eumeta japonica</name>
    <dbReference type="NCBI Taxonomy" id="151549"/>
    <lineage>
        <taxon>Eukaryota</taxon>
        <taxon>Metazoa</taxon>
        <taxon>Ecdysozoa</taxon>
        <taxon>Arthropoda</taxon>
        <taxon>Hexapoda</taxon>
        <taxon>Insecta</taxon>
        <taxon>Pterygota</taxon>
        <taxon>Neoptera</taxon>
        <taxon>Endopterygota</taxon>
        <taxon>Lepidoptera</taxon>
        <taxon>Glossata</taxon>
        <taxon>Ditrysia</taxon>
        <taxon>Tineoidea</taxon>
        <taxon>Psychidae</taxon>
        <taxon>Oiketicinae</taxon>
        <taxon>Eumeta</taxon>
    </lineage>
</organism>
<dbReference type="AlphaFoldDB" id="A0A4C1Z9F0"/>
<dbReference type="Proteomes" id="UP000299102">
    <property type="component" value="Unassembled WGS sequence"/>
</dbReference>
<reference evidence="2 3" key="1">
    <citation type="journal article" date="2019" name="Commun. Biol.">
        <title>The bagworm genome reveals a unique fibroin gene that provides high tensile strength.</title>
        <authorList>
            <person name="Kono N."/>
            <person name="Nakamura H."/>
            <person name="Ohtoshi R."/>
            <person name="Tomita M."/>
            <person name="Numata K."/>
            <person name="Arakawa K."/>
        </authorList>
    </citation>
    <scope>NUCLEOTIDE SEQUENCE [LARGE SCALE GENOMIC DNA]</scope>
</reference>